<proteinExistence type="predicted"/>
<name>A0A6L8VKE2_9RHOB</name>
<dbReference type="EMBL" id="WWNR01000007">
    <property type="protein sequence ID" value="MZQ89839.1"/>
    <property type="molecule type" value="Genomic_DNA"/>
</dbReference>
<evidence type="ECO:0008006" key="4">
    <source>
        <dbReference type="Google" id="ProtNLM"/>
    </source>
</evidence>
<keyword evidence="3" id="KW-1185">Reference proteome</keyword>
<dbReference type="Proteomes" id="UP000477083">
    <property type="component" value="Unassembled WGS sequence"/>
</dbReference>
<accession>A0A6L8VKE2</accession>
<reference evidence="2 3" key="1">
    <citation type="submission" date="2020-01" db="EMBL/GenBank/DDBJ databases">
        <title>Frigidibacter albus SP32T (=CGMCC 1.13995T).</title>
        <authorList>
            <person name="Liao X."/>
        </authorList>
    </citation>
    <scope>NUCLEOTIDE SEQUENCE [LARGE SCALE GENOMIC DNA]</scope>
    <source>
        <strain evidence="2 3">SP32</strain>
    </source>
</reference>
<feature type="chain" id="PRO_5026823807" description="Argininosuccinate lyase" evidence="1">
    <location>
        <begin position="24"/>
        <end position="107"/>
    </location>
</feature>
<gene>
    <name evidence="2" type="ORF">GS660_12125</name>
</gene>
<sequence length="107" mass="11453">MTSVSRLVLWGALATLAAGPALAQDLTFELVNVSGYDLVEFYTSPVDVGEWEEDVFGTGVLPSGNSVDVTIADGRSQCSYDLRFVFADGDVIEDSADLCEMGSYTIE</sequence>
<evidence type="ECO:0000313" key="2">
    <source>
        <dbReference type="EMBL" id="MZQ89839.1"/>
    </source>
</evidence>
<dbReference type="OrthoDB" id="4736977at2"/>
<feature type="signal peptide" evidence="1">
    <location>
        <begin position="1"/>
        <end position="23"/>
    </location>
</feature>
<evidence type="ECO:0000313" key="3">
    <source>
        <dbReference type="Proteomes" id="UP000477083"/>
    </source>
</evidence>
<organism evidence="2 3">
    <name type="scientific">Frigidibacter albus</name>
    <dbReference type="NCBI Taxonomy" id="1465486"/>
    <lineage>
        <taxon>Bacteria</taxon>
        <taxon>Pseudomonadati</taxon>
        <taxon>Pseudomonadota</taxon>
        <taxon>Alphaproteobacteria</taxon>
        <taxon>Rhodobacterales</taxon>
        <taxon>Paracoccaceae</taxon>
        <taxon>Frigidibacter</taxon>
    </lineage>
</organism>
<keyword evidence="1" id="KW-0732">Signal</keyword>
<protein>
    <recommendedName>
        <fullName evidence="4">Argininosuccinate lyase</fullName>
    </recommendedName>
</protein>
<evidence type="ECO:0000256" key="1">
    <source>
        <dbReference type="SAM" id="SignalP"/>
    </source>
</evidence>
<comment type="caution">
    <text evidence="2">The sequence shown here is derived from an EMBL/GenBank/DDBJ whole genome shotgun (WGS) entry which is preliminary data.</text>
</comment>
<dbReference type="AlphaFoldDB" id="A0A6L8VKE2"/>